<keyword evidence="1" id="KW-1003">Cell membrane</keyword>
<evidence type="ECO:0000256" key="3">
    <source>
        <dbReference type="ARBA" id="ARBA00023136"/>
    </source>
</evidence>
<proteinExistence type="predicted"/>
<organism evidence="6 7">
    <name type="scientific">Halonatronomonas betaini</name>
    <dbReference type="NCBI Taxonomy" id="2778430"/>
    <lineage>
        <taxon>Bacteria</taxon>
        <taxon>Bacillati</taxon>
        <taxon>Bacillota</taxon>
        <taxon>Clostridia</taxon>
        <taxon>Halanaerobiales</taxon>
        <taxon>Halarsenatibacteraceae</taxon>
        <taxon>Halonatronomonas</taxon>
    </lineage>
</organism>
<gene>
    <name evidence="6" type="ORF">I0Q91_08090</name>
</gene>
<evidence type="ECO:0000313" key="7">
    <source>
        <dbReference type="Proteomes" id="UP000621436"/>
    </source>
</evidence>
<keyword evidence="2" id="KW-0732">Signal</keyword>
<dbReference type="Gene3D" id="3.40.50.10610">
    <property type="entry name" value="ABC-type transport auxiliary lipoprotein component"/>
    <property type="match status" value="2"/>
</dbReference>
<evidence type="ECO:0000256" key="1">
    <source>
        <dbReference type="ARBA" id="ARBA00022475"/>
    </source>
</evidence>
<evidence type="ECO:0000313" key="6">
    <source>
        <dbReference type="EMBL" id="MBF8437033.1"/>
    </source>
</evidence>
<reference evidence="6" key="1">
    <citation type="submission" date="2020-11" db="EMBL/GenBank/DDBJ databases">
        <title>Halonatronomonas betainensis gen. nov., sp. nov. a novel haloalkaliphilic representative of the family Halanaerobiacae capable of betaine degradation.</title>
        <authorList>
            <person name="Boltyanskaya Y."/>
            <person name="Kevbrin V."/>
            <person name="Detkova E."/>
            <person name="Grouzdev D.S."/>
            <person name="Koziaeva V."/>
            <person name="Zhilina T."/>
        </authorList>
    </citation>
    <scope>NUCLEOTIDE SEQUENCE</scope>
    <source>
        <strain evidence="6">Z-7014</strain>
    </source>
</reference>
<evidence type="ECO:0000256" key="2">
    <source>
        <dbReference type="ARBA" id="ARBA00022729"/>
    </source>
</evidence>
<protein>
    <submittedName>
        <fullName evidence="6">Curli production assembly protein CsgG</fullName>
    </submittedName>
</protein>
<dbReference type="RefSeq" id="WP_270453963.1">
    <property type="nucleotide sequence ID" value="NZ_JADPIE010000004.1"/>
</dbReference>
<dbReference type="PANTHER" id="PTHR41164">
    <property type="entry name" value="CURLI PRODUCTION ASSEMBLY/TRANSPORT COMPONENT CSGG"/>
    <property type="match status" value="1"/>
</dbReference>
<comment type="caution">
    <text evidence="6">The sequence shown here is derived from an EMBL/GenBank/DDBJ whole genome shotgun (WGS) entry which is preliminary data.</text>
</comment>
<accession>A0A931AYA4</accession>
<dbReference type="Pfam" id="PF03783">
    <property type="entry name" value="CsgG"/>
    <property type="match status" value="1"/>
</dbReference>
<sequence length="266" mass="28948">MKKYKLAGVISLCLVLIISGFLAVESSADGLDLEDDQELEDLKDEILTDSDQILSADPNVNTSTQLLASLDEPEDKPAVAVFEIDDETGEFTEDGSSLVSQGAGDMLVTALKRSRQFKVLERISDEHLMNEHDLKDNNLIAADEGPELNELAGADYIIDGSVTEYQVDKESGGTGLSIAGVGGSDEYAVASTAIDLRLVDATTGEVLWSRSLRDEIEGERVGVETFEFMGENIVEFEAGQGKQEVVNLVLRRLLEEAVFELSEFIH</sequence>
<keyword evidence="3" id="KW-0472">Membrane</keyword>
<name>A0A931AYA4_9FIRM</name>
<dbReference type="Proteomes" id="UP000621436">
    <property type="component" value="Unassembled WGS sequence"/>
</dbReference>
<keyword evidence="4" id="KW-0564">Palmitate</keyword>
<evidence type="ECO:0000256" key="4">
    <source>
        <dbReference type="ARBA" id="ARBA00023139"/>
    </source>
</evidence>
<dbReference type="AlphaFoldDB" id="A0A931AYA4"/>
<keyword evidence="7" id="KW-1185">Reference proteome</keyword>
<dbReference type="InterPro" id="IPR005534">
    <property type="entry name" value="Curli_assmbl/transp-comp_CsgG"/>
</dbReference>
<dbReference type="EMBL" id="JADPIE010000004">
    <property type="protein sequence ID" value="MBF8437033.1"/>
    <property type="molecule type" value="Genomic_DNA"/>
</dbReference>
<evidence type="ECO:0000256" key="5">
    <source>
        <dbReference type="ARBA" id="ARBA00023288"/>
    </source>
</evidence>
<dbReference type="PANTHER" id="PTHR41164:SF1">
    <property type="entry name" value="CURLI PRODUCTION ASSEMBLY_TRANSPORT COMPONENT CSGG"/>
    <property type="match status" value="1"/>
</dbReference>
<dbReference type="GO" id="GO:0030288">
    <property type="term" value="C:outer membrane-bounded periplasmic space"/>
    <property type="evidence" value="ECO:0007669"/>
    <property type="project" value="InterPro"/>
</dbReference>
<keyword evidence="5" id="KW-0449">Lipoprotein</keyword>